<dbReference type="SUPFAM" id="SSF52540">
    <property type="entry name" value="P-loop containing nucleoside triphosphate hydrolases"/>
    <property type="match status" value="1"/>
</dbReference>
<comment type="caution">
    <text evidence="1">The sequence shown here is derived from an EMBL/GenBank/DDBJ whole genome shotgun (WGS) entry which is preliminary data.</text>
</comment>
<dbReference type="EMBL" id="VGJX01000436">
    <property type="protein sequence ID" value="MBM3275088.1"/>
    <property type="molecule type" value="Genomic_DNA"/>
</dbReference>
<evidence type="ECO:0000313" key="1">
    <source>
        <dbReference type="EMBL" id="MBM3275088.1"/>
    </source>
</evidence>
<proteinExistence type="predicted"/>
<accession>A0A938BN81</accession>
<dbReference type="Proteomes" id="UP000703893">
    <property type="component" value="Unassembled WGS sequence"/>
</dbReference>
<dbReference type="InterPro" id="IPR027417">
    <property type="entry name" value="P-loop_NTPase"/>
</dbReference>
<organism evidence="1 2">
    <name type="scientific">Candidatus Tanganyikabacteria bacterium</name>
    <dbReference type="NCBI Taxonomy" id="2961651"/>
    <lineage>
        <taxon>Bacteria</taxon>
        <taxon>Bacillati</taxon>
        <taxon>Candidatus Sericytochromatia</taxon>
        <taxon>Candidatus Tanganyikabacteria</taxon>
    </lineage>
</organism>
<dbReference type="AlphaFoldDB" id="A0A938BN81"/>
<evidence type="ECO:0000313" key="2">
    <source>
        <dbReference type="Proteomes" id="UP000703893"/>
    </source>
</evidence>
<gene>
    <name evidence="1" type="ORF">FJZ00_08035</name>
</gene>
<sequence length="110" mass="12010">MRAPLLRRKTAVVAPWEGIIGRERLHSRLSAAVRDGRHVAVIAGPGYGKTALLASWCQSSPSPARAAWLTLDAEDADLDIFLAYLLRAIEAAFPEFRTEATGLVGRARDR</sequence>
<protein>
    <submittedName>
        <fullName evidence="1">Uncharacterized protein</fullName>
    </submittedName>
</protein>
<reference evidence="1 2" key="1">
    <citation type="submission" date="2019-03" db="EMBL/GenBank/DDBJ databases">
        <title>Lake Tanganyika Metagenome-Assembled Genomes (MAGs).</title>
        <authorList>
            <person name="Tran P."/>
        </authorList>
    </citation>
    <scope>NUCLEOTIDE SEQUENCE [LARGE SCALE GENOMIC DNA]</scope>
    <source>
        <strain evidence="1">K_DeepCast_65m_m2_236</strain>
    </source>
</reference>
<dbReference type="Gene3D" id="3.40.50.300">
    <property type="entry name" value="P-loop containing nucleotide triphosphate hydrolases"/>
    <property type="match status" value="1"/>
</dbReference>
<name>A0A938BN81_9BACT</name>